<organism evidence="2 3">
    <name type="scientific">Citrus x changshan-huyou</name>
    <dbReference type="NCBI Taxonomy" id="2935761"/>
    <lineage>
        <taxon>Eukaryota</taxon>
        <taxon>Viridiplantae</taxon>
        <taxon>Streptophyta</taxon>
        <taxon>Embryophyta</taxon>
        <taxon>Tracheophyta</taxon>
        <taxon>Spermatophyta</taxon>
        <taxon>Magnoliopsida</taxon>
        <taxon>eudicotyledons</taxon>
        <taxon>Gunneridae</taxon>
        <taxon>Pentapetalae</taxon>
        <taxon>rosids</taxon>
        <taxon>malvids</taxon>
        <taxon>Sapindales</taxon>
        <taxon>Rutaceae</taxon>
        <taxon>Aurantioideae</taxon>
        <taxon>Citrus</taxon>
    </lineage>
</organism>
<dbReference type="Proteomes" id="UP001428341">
    <property type="component" value="Unassembled WGS sequence"/>
</dbReference>
<proteinExistence type="predicted"/>
<protein>
    <submittedName>
        <fullName evidence="2">Uncharacterized protein</fullName>
    </submittedName>
</protein>
<dbReference type="EMBL" id="JBCGBO010000007">
    <property type="protein sequence ID" value="KAK9188016.1"/>
    <property type="molecule type" value="Genomic_DNA"/>
</dbReference>
<comment type="caution">
    <text evidence="2">The sequence shown here is derived from an EMBL/GenBank/DDBJ whole genome shotgun (WGS) entry which is preliminary data.</text>
</comment>
<accession>A0AAP0QJF5</accession>
<dbReference type="AlphaFoldDB" id="A0AAP0QJF5"/>
<evidence type="ECO:0000313" key="3">
    <source>
        <dbReference type="Proteomes" id="UP001428341"/>
    </source>
</evidence>
<evidence type="ECO:0000256" key="1">
    <source>
        <dbReference type="SAM" id="MobiDB-lite"/>
    </source>
</evidence>
<name>A0AAP0QJF5_9ROSI</name>
<evidence type="ECO:0000313" key="2">
    <source>
        <dbReference type="EMBL" id="KAK9188016.1"/>
    </source>
</evidence>
<sequence length="225" mass="25700">MTACEGLTMVSPYWRGGAVPLMRGCTAVAMHARKRGAELTRGRDATRKKPRGRDAMSIVHYDVKVVVDGKVTEIGSIIPEHYSLVKLWVDIRNICWDEPIRHVTSIRAQLLLPRESDGRELFSDSDMRQRVKELKEKRYRWARLKMTSYMSGYLLEDDMTVHRSSKNIRKSGECSIAVVYTFKSTSNDKIEQSTVELKDADVPILSDDENPRSNGEKSDQSLNDY</sequence>
<reference evidence="2 3" key="1">
    <citation type="submission" date="2024-05" db="EMBL/GenBank/DDBJ databases">
        <title>Haplotype-resolved chromosome-level genome assembly of Huyou (Citrus changshanensis).</title>
        <authorList>
            <person name="Miao C."/>
            <person name="Chen W."/>
            <person name="Wu Y."/>
            <person name="Wang L."/>
            <person name="Zhao S."/>
            <person name="Grierson D."/>
            <person name="Xu C."/>
            <person name="Chen K."/>
        </authorList>
    </citation>
    <scope>NUCLEOTIDE SEQUENCE [LARGE SCALE GENOMIC DNA]</scope>
    <source>
        <strain evidence="2">01-14</strain>
        <tissue evidence="2">Leaf</tissue>
    </source>
</reference>
<keyword evidence="3" id="KW-1185">Reference proteome</keyword>
<feature type="compositionally biased region" description="Basic and acidic residues" evidence="1">
    <location>
        <begin position="209"/>
        <end position="219"/>
    </location>
</feature>
<gene>
    <name evidence="2" type="ORF">WN944_019415</name>
</gene>
<feature type="region of interest" description="Disordered" evidence="1">
    <location>
        <begin position="198"/>
        <end position="225"/>
    </location>
</feature>